<dbReference type="SMART" id="SM00116">
    <property type="entry name" value="CBS"/>
    <property type="match status" value="2"/>
</dbReference>
<feature type="transmembrane region" description="Helical" evidence="12">
    <location>
        <begin position="239"/>
        <end position="264"/>
    </location>
</feature>
<evidence type="ECO:0000313" key="15">
    <source>
        <dbReference type="Proteomes" id="UP000537161"/>
    </source>
</evidence>
<dbReference type="PANTHER" id="PTHR43427:SF6">
    <property type="entry name" value="CHLORIDE CHANNEL PROTEIN CLC-E"/>
    <property type="match status" value="1"/>
</dbReference>
<dbReference type="AlphaFoldDB" id="A0A7W9B6Z3"/>
<evidence type="ECO:0000256" key="8">
    <source>
        <dbReference type="ARBA" id="ARBA00023214"/>
    </source>
</evidence>
<dbReference type="Pfam" id="PF00571">
    <property type="entry name" value="CBS"/>
    <property type="match status" value="2"/>
</dbReference>
<keyword evidence="5" id="KW-0406">Ion transport</keyword>
<feature type="domain" description="CBS" evidence="13">
    <location>
        <begin position="451"/>
        <end position="510"/>
    </location>
</feature>
<gene>
    <name evidence="14" type="ORF">FHR21_002530</name>
</gene>
<keyword evidence="7" id="KW-0869">Chloride channel</keyword>
<keyword evidence="10" id="KW-0129">CBS domain</keyword>
<protein>
    <submittedName>
        <fullName evidence="14">H+/Cl- antiporter ClcA</fullName>
    </submittedName>
</protein>
<evidence type="ECO:0000256" key="6">
    <source>
        <dbReference type="ARBA" id="ARBA00023136"/>
    </source>
</evidence>
<feature type="transmembrane region" description="Helical" evidence="12">
    <location>
        <begin position="312"/>
        <end position="334"/>
    </location>
</feature>
<keyword evidence="3 12" id="KW-0812">Transmembrane</keyword>
<comment type="caution">
    <text evidence="14">The sequence shown here is derived from an EMBL/GenBank/DDBJ whole genome shotgun (WGS) entry which is preliminary data.</text>
</comment>
<evidence type="ECO:0000256" key="4">
    <source>
        <dbReference type="ARBA" id="ARBA00022989"/>
    </source>
</evidence>
<reference evidence="14 15" key="1">
    <citation type="submission" date="2020-08" db="EMBL/GenBank/DDBJ databases">
        <title>Genomic Encyclopedia of Type Strains, Phase IV (KMG-IV): sequencing the most valuable type-strain genomes for metagenomic binning, comparative biology and taxonomic classification.</title>
        <authorList>
            <person name="Goeker M."/>
        </authorList>
    </citation>
    <scope>NUCLEOTIDE SEQUENCE [LARGE SCALE GENOMIC DNA]</scope>
    <source>
        <strain evidence="14 15">DSM 27163</strain>
    </source>
</reference>
<feature type="transmembrane region" description="Helical" evidence="12">
    <location>
        <begin position="203"/>
        <end position="227"/>
    </location>
</feature>
<feature type="transmembrane region" description="Helical" evidence="12">
    <location>
        <begin position="367"/>
        <end position="389"/>
    </location>
</feature>
<evidence type="ECO:0000256" key="10">
    <source>
        <dbReference type="PROSITE-ProRule" id="PRU00703"/>
    </source>
</evidence>
<feature type="transmembrane region" description="Helical" evidence="12">
    <location>
        <begin position="340"/>
        <end position="360"/>
    </location>
</feature>
<feature type="transmembrane region" description="Helical" evidence="12">
    <location>
        <begin position="166"/>
        <end position="191"/>
    </location>
</feature>
<dbReference type="GO" id="GO:0034707">
    <property type="term" value="C:chloride channel complex"/>
    <property type="evidence" value="ECO:0007669"/>
    <property type="project" value="UniProtKB-KW"/>
</dbReference>
<keyword evidence="15" id="KW-1185">Reference proteome</keyword>
<feature type="transmembrane region" description="Helical" evidence="12">
    <location>
        <begin position="276"/>
        <end position="300"/>
    </location>
</feature>
<keyword evidence="9" id="KW-0407">Ion channel</keyword>
<evidence type="ECO:0000256" key="11">
    <source>
        <dbReference type="SAM" id="MobiDB-lite"/>
    </source>
</evidence>
<dbReference type="SUPFAM" id="SSF54631">
    <property type="entry name" value="CBS-domain pair"/>
    <property type="match status" value="1"/>
</dbReference>
<evidence type="ECO:0000256" key="2">
    <source>
        <dbReference type="ARBA" id="ARBA00022448"/>
    </source>
</evidence>
<dbReference type="Pfam" id="PF00654">
    <property type="entry name" value="Voltage_CLC"/>
    <property type="match status" value="1"/>
</dbReference>
<accession>A0A7W9B6Z3</accession>
<evidence type="ECO:0000313" key="14">
    <source>
        <dbReference type="EMBL" id="MBB5707167.1"/>
    </source>
</evidence>
<dbReference type="InterPro" id="IPR001807">
    <property type="entry name" value="ClC"/>
</dbReference>
<feature type="domain" description="CBS" evidence="13">
    <location>
        <begin position="516"/>
        <end position="575"/>
    </location>
</feature>
<dbReference type="RefSeq" id="WP_246427201.1">
    <property type="nucleotide sequence ID" value="NZ_JACIJH010000008.1"/>
</dbReference>
<evidence type="ECO:0000259" key="13">
    <source>
        <dbReference type="PROSITE" id="PS51371"/>
    </source>
</evidence>
<proteinExistence type="predicted"/>
<dbReference type="GO" id="GO:0005254">
    <property type="term" value="F:chloride channel activity"/>
    <property type="evidence" value="ECO:0007669"/>
    <property type="project" value="UniProtKB-KW"/>
</dbReference>
<evidence type="ECO:0000256" key="3">
    <source>
        <dbReference type="ARBA" id="ARBA00022692"/>
    </source>
</evidence>
<dbReference type="SUPFAM" id="SSF81340">
    <property type="entry name" value="Clc chloride channel"/>
    <property type="match status" value="1"/>
</dbReference>
<sequence>MPATPAAAPKLADHSADRRMLLLAAMALVVGAGGAVGAWALLKLIALATNLFWFGRFSTAHAAITDASVGLAVVAIPVVGGLLIGLMARFGSDKIRGHGIPEAIEAILYGQSRLSPKVAILKPISSAISIGSGGPFGAEGPIIMTGGALGSLFAQRFRLSAAERKTLLVAGAGAGMTAIFGTPLAAILLALEVLLFEWKPRSFVPVLVAVLVAMGCRPLLIGAGPMFPLAVALPDLESALGIAAVLGVAVGLEATLLSNLLYRIEDLFHRLPVHWMWWPALGAIVVGLGGLIDAHVLGAGYGTIQALLDNGLATRVVVALLLVKGVVWLVALGSGTSGGILAPLLILGGAAGALAGQLWLGHPGVWALVGMAGILSGAMRAPLTGALFAVEVTGLFEALPLTVASAGAAYAVSVLLMRRSILTEKIARRGRHIRQEYVVDPMDLMQARDLMTADPATLPGTMTAGDALRYFADEARHRSYPVVDGEGRLLGLVSRSDALDWRVSDMPTDSSLADLVSDAAQPVAQAETPVGQVADMIVESGIGRIPVVDPATRRVIGILSRHDLLKARRAHRRAETERTRTAGPAGEG</sequence>
<dbReference type="PROSITE" id="PS51371">
    <property type="entry name" value="CBS"/>
    <property type="match status" value="2"/>
</dbReference>
<name>A0A7W9B6Z3_9SPHN</name>
<feature type="transmembrane region" description="Helical" evidence="12">
    <location>
        <begin position="21"/>
        <end position="42"/>
    </location>
</feature>
<dbReference type="PRINTS" id="PR00762">
    <property type="entry name" value="CLCHANNEL"/>
</dbReference>
<feature type="region of interest" description="Disordered" evidence="11">
    <location>
        <begin position="569"/>
        <end position="588"/>
    </location>
</feature>
<evidence type="ECO:0000256" key="5">
    <source>
        <dbReference type="ARBA" id="ARBA00023065"/>
    </source>
</evidence>
<evidence type="ECO:0000256" key="1">
    <source>
        <dbReference type="ARBA" id="ARBA00004141"/>
    </source>
</evidence>
<dbReference type="PANTHER" id="PTHR43427">
    <property type="entry name" value="CHLORIDE CHANNEL PROTEIN CLC-E"/>
    <property type="match status" value="1"/>
</dbReference>
<dbReference type="CDD" id="cd00400">
    <property type="entry name" value="Voltage_gated_ClC"/>
    <property type="match status" value="1"/>
</dbReference>
<dbReference type="InterPro" id="IPR050368">
    <property type="entry name" value="ClC-type_chloride_channel"/>
</dbReference>
<feature type="transmembrane region" description="Helical" evidence="12">
    <location>
        <begin position="395"/>
        <end position="416"/>
    </location>
</feature>
<evidence type="ECO:0000256" key="9">
    <source>
        <dbReference type="ARBA" id="ARBA00023303"/>
    </source>
</evidence>
<evidence type="ECO:0000256" key="12">
    <source>
        <dbReference type="SAM" id="Phobius"/>
    </source>
</evidence>
<dbReference type="Gene3D" id="1.10.3080.10">
    <property type="entry name" value="Clc chloride channel"/>
    <property type="match status" value="1"/>
</dbReference>
<keyword evidence="6 12" id="KW-0472">Membrane</keyword>
<evidence type="ECO:0000256" key="7">
    <source>
        <dbReference type="ARBA" id="ARBA00023173"/>
    </source>
</evidence>
<keyword evidence="4 12" id="KW-1133">Transmembrane helix</keyword>
<dbReference type="InterPro" id="IPR046342">
    <property type="entry name" value="CBS_dom_sf"/>
</dbReference>
<dbReference type="InterPro" id="IPR000644">
    <property type="entry name" value="CBS_dom"/>
</dbReference>
<comment type="subcellular location">
    <subcellularLocation>
        <location evidence="1">Membrane</location>
        <topology evidence="1">Multi-pass membrane protein</topology>
    </subcellularLocation>
</comment>
<dbReference type="Proteomes" id="UP000537161">
    <property type="component" value="Unassembled WGS sequence"/>
</dbReference>
<organism evidence="14 15">
    <name type="scientific">Sphingopyxis panaciterrulae</name>
    <dbReference type="NCBI Taxonomy" id="462372"/>
    <lineage>
        <taxon>Bacteria</taxon>
        <taxon>Pseudomonadati</taxon>
        <taxon>Pseudomonadota</taxon>
        <taxon>Alphaproteobacteria</taxon>
        <taxon>Sphingomonadales</taxon>
        <taxon>Sphingomonadaceae</taxon>
        <taxon>Sphingopyxis</taxon>
    </lineage>
</organism>
<keyword evidence="8" id="KW-0868">Chloride</keyword>
<dbReference type="Gene3D" id="3.10.580.10">
    <property type="entry name" value="CBS-domain"/>
    <property type="match status" value="1"/>
</dbReference>
<dbReference type="CDD" id="cd02205">
    <property type="entry name" value="CBS_pair_SF"/>
    <property type="match status" value="1"/>
</dbReference>
<feature type="transmembrane region" description="Helical" evidence="12">
    <location>
        <begin position="62"/>
        <end position="86"/>
    </location>
</feature>
<keyword evidence="2" id="KW-0813">Transport</keyword>
<dbReference type="EMBL" id="JACIJH010000008">
    <property type="protein sequence ID" value="MBB5707167.1"/>
    <property type="molecule type" value="Genomic_DNA"/>
</dbReference>
<dbReference type="InterPro" id="IPR014743">
    <property type="entry name" value="Cl-channel_core"/>
</dbReference>